<keyword evidence="10" id="KW-1185">Reference proteome</keyword>
<keyword evidence="3" id="KW-0813">Transport</keyword>
<proteinExistence type="inferred from homology"/>
<sequence length="249" mass="24549">MDTTTLAGLCAAVVVGACLHRVAGLGLGMVVAPVLTLVMGPVAGVTVSNGAAIVTSLLVLGAMHAHVDWGRFARLVPLIVAGSLVGALAVREVDPAWLDVLVGGSVLVALTATLTLSRLRAGVDGPVKGVSVGLAAGFMNTTCGVGGPALTAYALATGWDHRRFAATLQPILITANLTSLVTKALVGAAPAPGVLPWWVWPVAAAGVCVGVGLGTLLARVVSVRVAAGLTVVVASTGAAAALVRGLLAV</sequence>
<feature type="transmembrane region" description="Helical" evidence="8">
    <location>
        <begin position="197"/>
        <end position="218"/>
    </location>
</feature>
<dbReference type="PANTHER" id="PTHR30269:SF37">
    <property type="entry name" value="MEMBRANE TRANSPORTER PROTEIN"/>
    <property type="match status" value="1"/>
</dbReference>
<evidence type="ECO:0000256" key="8">
    <source>
        <dbReference type="RuleBase" id="RU363041"/>
    </source>
</evidence>
<dbReference type="OrthoDB" id="3872971at2"/>
<dbReference type="PANTHER" id="PTHR30269">
    <property type="entry name" value="TRANSMEMBRANE PROTEIN YFCA"/>
    <property type="match status" value="1"/>
</dbReference>
<comment type="similarity">
    <text evidence="2 8">Belongs to the 4-toluene sulfonate uptake permease (TSUP) (TC 2.A.102) family.</text>
</comment>
<feature type="transmembrane region" description="Helical" evidence="8">
    <location>
        <begin position="225"/>
        <end position="247"/>
    </location>
</feature>
<dbReference type="Pfam" id="PF01925">
    <property type="entry name" value="TauE"/>
    <property type="match status" value="1"/>
</dbReference>
<evidence type="ECO:0000313" key="10">
    <source>
        <dbReference type="Proteomes" id="UP000246018"/>
    </source>
</evidence>
<protein>
    <recommendedName>
        <fullName evidence="8">Probable membrane transporter protein</fullName>
    </recommendedName>
</protein>
<evidence type="ECO:0000313" key="9">
    <source>
        <dbReference type="EMBL" id="PVG82892.1"/>
    </source>
</evidence>
<keyword evidence="5 8" id="KW-0812">Transmembrane</keyword>
<accession>A0A2T8FB12</accession>
<evidence type="ECO:0000256" key="4">
    <source>
        <dbReference type="ARBA" id="ARBA00022475"/>
    </source>
</evidence>
<evidence type="ECO:0000256" key="5">
    <source>
        <dbReference type="ARBA" id="ARBA00022692"/>
    </source>
</evidence>
<evidence type="ECO:0000256" key="6">
    <source>
        <dbReference type="ARBA" id="ARBA00022989"/>
    </source>
</evidence>
<dbReference type="InterPro" id="IPR002781">
    <property type="entry name" value="TM_pro_TauE-like"/>
</dbReference>
<feature type="transmembrane region" description="Helical" evidence="8">
    <location>
        <begin position="72"/>
        <end position="90"/>
    </location>
</feature>
<gene>
    <name evidence="9" type="ORF">DDE18_11105</name>
</gene>
<keyword evidence="7 8" id="KW-0472">Membrane</keyword>
<feature type="transmembrane region" description="Helical" evidence="8">
    <location>
        <begin position="34"/>
        <end position="60"/>
    </location>
</feature>
<keyword evidence="4 8" id="KW-1003">Cell membrane</keyword>
<organism evidence="9 10">
    <name type="scientific">Nocardioides gansuensis</name>
    <dbReference type="NCBI Taxonomy" id="2138300"/>
    <lineage>
        <taxon>Bacteria</taxon>
        <taxon>Bacillati</taxon>
        <taxon>Actinomycetota</taxon>
        <taxon>Actinomycetes</taxon>
        <taxon>Propionibacteriales</taxon>
        <taxon>Nocardioidaceae</taxon>
        <taxon>Nocardioides</taxon>
    </lineage>
</organism>
<dbReference type="EMBL" id="QDGZ01000004">
    <property type="protein sequence ID" value="PVG82892.1"/>
    <property type="molecule type" value="Genomic_DNA"/>
</dbReference>
<comment type="caution">
    <text evidence="9">The sequence shown here is derived from an EMBL/GenBank/DDBJ whole genome shotgun (WGS) entry which is preliminary data.</text>
</comment>
<keyword evidence="6 8" id="KW-1133">Transmembrane helix</keyword>
<dbReference type="GO" id="GO:0005886">
    <property type="term" value="C:plasma membrane"/>
    <property type="evidence" value="ECO:0007669"/>
    <property type="project" value="UniProtKB-SubCell"/>
</dbReference>
<name>A0A2T8FB12_9ACTN</name>
<evidence type="ECO:0000256" key="2">
    <source>
        <dbReference type="ARBA" id="ARBA00009142"/>
    </source>
</evidence>
<feature type="transmembrane region" description="Helical" evidence="8">
    <location>
        <begin position="96"/>
        <end position="116"/>
    </location>
</feature>
<evidence type="ECO:0000256" key="7">
    <source>
        <dbReference type="ARBA" id="ARBA00023136"/>
    </source>
</evidence>
<dbReference type="RefSeq" id="WP_116572323.1">
    <property type="nucleotide sequence ID" value="NZ_QDGZ01000004.1"/>
</dbReference>
<dbReference type="AlphaFoldDB" id="A0A2T8FB12"/>
<reference evidence="9 10" key="1">
    <citation type="submission" date="2018-04" db="EMBL/GenBank/DDBJ databases">
        <title>Genome of Nocardioides gansuensis WSJ-1.</title>
        <authorList>
            <person name="Wu S."/>
            <person name="Wang G."/>
        </authorList>
    </citation>
    <scope>NUCLEOTIDE SEQUENCE [LARGE SCALE GENOMIC DNA]</scope>
    <source>
        <strain evidence="9 10">WSJ-1</strain>
    </source>
</reference>
<dbReference type="Proteomes" id="UP000246018">
    <property type="component" value="Unassembled WGS sequence"/>
</dbReference>
<evidence type="ECO:0000256" key="3">
    <source>
        <dbReference type="ARBA" id="ARBA00022448"/>
    </source>
</evidence>
<comment type="subcellular location">
    <subcellularLocation>
        <location evidence="1 8">Cell membrane</location>
        <topology evidence="1 8">Multi-pass membrane protein</topology>
    </subcellularLocation>
</comment>
<evidence type="ECO:0000256" key="1">
    <source>
        <dbReference type="ARBA" id="ARBA00004651"/>
    </source>
</evidence>
<dbReference type="InterPro" id="IPR052017">
    <property type="entry name" value="TSUP"/>
</dbReference>